<dbReference type="AlphaFoldDB" id="A0A4R0NUZ8"/>
<accession>A0A4R0NUZ8</accession>
<dbReference type="PANTHER" id="PTHR43102:SF2">
    <property type="entry name" value="GAF DOMAIN-CONTAINING PROTEIN"/>
    <property type="match status" value="1"/>
</dbReference>
<name>A0A4R0NUZ8_9SPHI</name>
<keyword evidence="3" id="KW-1185">Reference proteome</keyword>
<dbReference type="Pfam" id="PF01590">
    <property type="entry name" value="GAF"/>
    <property type="match status" value="1"/>
</dbReference>
<evidence type="ECO:0000313" key="2">
    <source>
        <dbReference type="EMBL" id="TCD03959.1"/>
    </source>
</evidence>
<comment type="caution">
    <text evidence="2">The sequence shown here is derived from an EMBL/GenBank/DDBJ whole genome shotgun (WGS) entry which is preliminary data.</text>
</comment>
<proteinExistence type="predicted"/>
<dbReference type="InterPro" id="IPR029016">
    <property type="entry name" value="GAF-like_dom_sf"/>
</dbReference>
<organism evidence="2 3">
    <name type="scientific">Pedobacter psychroterrae</name>
    <dbReference type="NCBI Taxonomy" id="2530453"/>
    <lineage>
        <taxon>Bacteria</taxon>
        <taxon>Pseudomonadati</taxon>
        <taxon>Bacteroidota</taxon>
        <taxon>Sphingobacteriia</taxon>
        <taxon>Sphingobacteriales</taxon>
        <taxon>Sphingobacteriaceae</taxon>
        <taxon>Pedobacter</taxon>
    </lineage>
</organism>
<dbReference type="SUPFAM" id="SSF55781">
    <property type="entry name" value="GAF domain-like"/>
    <property type="match status" value="1"/>
</dbReference>
<dbReference type="OrthoDB" id="9811889at2"/>
<dbReference type="Proteomes" id="UP000293347">
    <property type="component" value="Unassembled WGS sequence"/>
</dbReference>
<dbReference type="PANTHER" id="PTHR43102">
    <property type="entry name" value="SLR1143 PROTEIN"/>
    <property type="match status" value="1"/>
</dbReference>
<dbReference type="InterPro" id="IPR003018">
    <property type="entry name" value="GAF"/>
</dbReference>
<feature type="domain" description="GAF" evidence="1">
    <location>
        <begin position="30"/>
        <end position="159"/>
    </location>
</feature>
<dbReference type="Gene3D" id="3.30.450.40">
    <property type="match status" value="1"/>
</dbReference>
<evidence type="ECO:0000313" key="3">
    <source>
        <dbReference type="Proteomes" id="UP000293347"/>
    </source>
</evidence>
<sequence length="171" mass="19427">MICMDMIPQNEEDRLQNLKKYKILYTKSEPIFDQLAAITVTMLNTPIAMINFVDRHKVWTKANQIGESGLEIDRQSCLCSLAILNESVTVFEDITKELYLNSNPLLAGEFGLKFYAAAPIVTKEGFNIGSVCIMDKIARTFSVSEQKKLTWVASMVSVEMHKRIDSRHKFA</sequence>
<dbReference type="EMBL" id="SJSL01000001">
    <property type="protein sequence ID" value="TCD03959.1"/>
    <property type="molecule type" value="Genomic_DNA"/>
</dbReference>
<protein>
    <submittedName>
        <fullName evidence="2">GAF domain-containing protein</fullName>
    </submittedName>
</protein>
<evidence type="ECO:0000259" key="1">
    <source>
        <dbReference type="Pfam" id="PF01590"/>
    </source>
</evidence>
<reference evidence="2 3" key="1">
    <citation type="submission" date="2019-02" db="EMBL/GenBank/DDBJ databases">
        <title>Pedobacter sp. RP-1-14 sp. nov., isolated from Arctic soil.</title>
        <authorList>
            <person name="Dahal R.H."/>
        </authorList>
    </citation>
    <scope>NUCLEOTIDE SEQUENCE [LARGE SCALE GENOMIC DNA]</scope>
    <source>
        <strain evidence="2 3">RP-1-14</strain>
    </source>
</reference>
<gene>
    <name evidence="2" type="ORF">EZ437_00910</name>
</gene>